<evidence type="ECO:0000256" key="1">
    <source>
        <dbReference type="SAM" id="SignalP"/>
    </source>
</evidence>
<feature type="signal peptide" evidence="1">
    <location>
        <begin position="1"/>
        <end position="30"/>
    </location>
</feature>
<dbReference type="EMBL" id="BAOP01000025">
    <property type="protein sequence ID" value="GAC80960.1"/>
    <property type="molecule type" value="Genomic_DNA"/>
</dbReference>
<name>M3UM92_GORML</name>
<comment type="caution">
    <text evidence="2">The sequence shown here is derived from an EMBL/GenBank/DDBJ whole genome shotgun (WGS) entry which is preliminary data.</text>
</comment>
<dbReference type="AlphaFoldDB" id="M3UM92"/>
<organism evidence="2 3">
    <name type="scientific">Gordonia malaquae NBRC 108250</name>
    <dbReference type="NCBI Taxonomy" id="1223542"/>
    <lineage>
        <taxon>Bacteria</taxon>
        <taxon>Bacillati</taxon>
        <taxon>Actinomycetota</taxon>
        <taxon>Actinomycetes</taxon>
        <taxon>Mycobacteriales</taxon>
        <taxon>Gordoniaceae</taxon>
        <taxon>Gordonia</taxon>
    </lineage>
</organism>
<evidence type="ECO:0008006" key="4">
    <source>
        <dbReference type="Google" id="ProtNLM"/>
    </source>
</evidence>
<keyword evidence="1" id="KW-0732">Signal</keyword>
<feature type="chain" id="PRO_5004040793" description="Ig-like domain-containing protein" evidence="1">
    <location>
        <begin position="31"/>
        <end position="194"/>
    </location>
</feature>
<evidence type="ECO:0000313" key="2">
    <source>
        <dbReference type="EMBL" id="GAC80960.1"/>
    </source>
</evidence>
<proteinExistence type="predicted"/>
<gene>
    <name evidence="2" type="ORF">GM1_025_00060</name>
</gene>
<dbReference type="RefSeq" id="WP_008380337.1">
    <property type="nucleotide sequence ID" value="NZ_BAOP01000025.1"/>
</dbReference>
<accession>M3UM92</accession>
<evidence type="ECO:0000313" key="3">
    <source>
        <dbReference type="Proteomes" id="UP000035009"/>
    </source>
</evidence>
<dbReference type="Proteomes" id="UP000035009">
    <property type="component" value="Unassembled WGS sequence"/>
</dbReference>
<sequence>MKLRTVTARVVAPIVFTTVAVLTVPGVAAADIDRGTIDTLIDMSDLTSIDPLLVFQNGSPMGFASADSEYQCVIPPLVDDGDDLDPVYCVVGTPTSFSVPEDAACDADDPGADVLIWDQDSQSVCAGTTAPVATIPSMDNGGWRQGNRPLPVGSKIAIDTWTCGSRANGITCHESTTESGFRIHNGTVESWDLD</sequence>
<reference evidence="2 3" key="1">
    <citation type="submission" date="2013-02" db="EMBL/GenBank/DDBJ databases">
        <title>Whole genome shotgun sequence of Gordonia malaquae NBRC 108250.</title>
        <authorList>
            <person name="Yoshida I."/>
            <person name="Hosoyama A."/>
            <person name="Tsuchikane K."/>
            <person name="Ando Y."/>
            <person name="Baba S."/>
            <person name="Ohji S."/>
            <person name="Hamada M."/>
            <person name="Tamura T."/>
            <person name="Yamazoe A."/>
            <person name="Yamazaki S."/>
            <person name="Fujita N."/>
        </authorList>
    </citation>
    <scope>NUCLEOTIDE SEQUENCE [LARGE SCALE GENOMIC DNA]</scope>
    <source>
        <strain evidence="2 3">NBRC 108250</strain>
    </source>
</reference>
<protein>
    <recommendedName>
        <fullName evidence="4">Ig-like domain-containing protein</fullName>
    </recommendedName>
</protein>
<keyword evidence="3" id="KW-1185">Reference proteome</keyword>